<evidence type="ECO:0000313" key="1">
    <source>
        <dbReference type="EMBL" id="VEL30160.1"/>
    </source>
</evidence>
<proteinExistence type="predicted"/>
<evidence type="ECO:0000313" key="2">
    <source>
        <dbReference type="Proteomes" id="UP000784294"/>
    </source>
</evidence>
<organism evidence="1 2">
    <name type="scientific">Protopolystoma xenopodis</name>
    <dbReference type="NCBI Taxonomy" id="117903"/>
    <lineage>
        <taxon>Eukaryota</taxon>
        <taxon>Metazoa</taxon>
        <taxon>Spiralia</taxon>
        <taxon>Lophotrochozoa</taxon>
        <taxon>Platyhelminthes</taxon>
        <taxon>Monogenea</taxon>
        <taxon>Polyopisthocotylea</taxon>
        <taxon>Polystomatidea</taxon>
        <taxon>Polystomatidae</taxon>
        <taxon>Protopolystoma</taxon>
    </lineage>
</organism>
<protein>
    <submittedName>
        <fullName evidence="1">Uncharacterized protein</fullName>
    </submittedName>
</protein>
<keyword evidence="2" id="KW-1185">Reference proteome</keyword>
<name>A0A3S5ARD6_9PLAT</name>
<dbReference type="AlphaFoldDB" id="A0A3S5ARD6"/>
<sequence length="86" mass="9175">MTDETLPPNLDVLAFGTGTTDQLVNFPLPTLTFSSMGVQAKSTENDRIWMAEEPSTLLGQSSAHSLQRQAVAILKKAGLTSEGIKA</sequence>
<reference evidence="1" key="1">
    <citation type="submission" date="2018-11" db="EMBL/GenBank/DDBJ databases">
        <authorList>
            <consortium name="Pathogen Informatics"/>
        </authorList>
    </citation>
    <scope>NUCLEOTIDE SEQUENCE</scope>
</reference>
<dbReference type="EMBL" id="CAAALY010110000">
    <property type="protein sequence ID" value="VEL30160.1"/>
    <property type="molecule type" value="Genomic_DNA"/>
</dbReference>
<dbReference type="Proteomes" id="UP000784294">
    <property type="component" value="Unassembled WGS sequence"/>
</dbReference>
<comment type="caution">
    <text evidence="1">The sequence shown here is derived from an EMBL/GenBank/DDBJ whole genome shotgun (WGS) entry which is preliminary data.</text>
</comment>
<gene>
    <name evidence="1" type="ORF">PXEA_LOCUS23600</name>
</gene>
<accession>A0A3S5ARD6</accession>